<accession>A0A4S4KD72</accession>
<dbReference type="EMBL" id="SGPK01001125">
    <property type="protein sequence ID" value="THG94299.1"/>
    <property type="molecule type" value="Genomic_DNA"/>
</dbReference>
<keyword evidence="4" id="KW-0255">Endonuclease</keyword>
<evidence type="ECO:0000256" key="8">
    <source>
        <dbReference type="ARBA" id="ARBA00022918"/>
    </source>
</evidence>
<reference evidence="13 14" key="1">
    <citation type="submission" date="2019-02" db="EMBL/GenBank/DDBJ databases">
        <title>Genome sequencing of the rare red list fungi Phellinidium pouzarii.</title>
        <authorList>
            <person name="Buettner E."/>
            <person name="Kellner H."/>
        </authorList>
    </citation>
    <scope>NUCLEOTIDE SEQUENCE [LARGE SCALE GENOMIC DNA]</scope>
    <source>
        <strain evidence="13 14">DSM 108285</strain>
    </source>
</reference>
<keyword evidence="8" id="KW-0695">RNA-directed DNA polymerase</keyword>
<evidence type="ECO:0000256" key="7">
    <source>
        <dbReference type="ARBA" id="ARBA00022908"/>
    </source>
</evidence>
<evidence type="ECO:0000256" key="5">
    <source>
        <dbReference type="ARBA" id="ARBA00022801"/>
    </source>
</evidence>
<keyword evidence="6" id="KW-0460">Magnesium</keyword>
<keyword evidence="9" id="KW-0239">DNA-directed DNA polymerase</keyword>
<dbReference type="InterPro" id="IPR057670">
    <property type="entry name" value="SH3_retrovirus"/>
</dbReference>
<dbReference type="PANTHER" id="PTHR42648:SF11">
    <property type="entry name" value="TRANSPOSON TY4-P GAG-POL POLYPROTEIN"/>
    <property type="match status" value="1"/>
</dbReference>
<sequence>MCADHADIPDSLWPELYAHANYLRNLSPSSRLKGLTPFEAYYGKKPNVSNLRPFWASLYIHVPDQQRLKLDPRAKPAKFIGFETGTKGYKYYIPSTGVINISRDVIFPDDITGSDKEDIPTGGSPAPSIEGGILSDSDSDSSGDKQPINNTSSGNLPPEIPVMI</sequence>
<dbReference type="Proteomes" id="UP000308199">
    <property type="component" value="Unassembled WGS sequence"/>
</dbReference>
<evidence type="ECO:0000259" key="12">
    <source>
        <dbReference type="Pfam" id="PF25597"/>
    </source>
</evidence>
<evidence type="ECO:0000256" key="4">
    <source>
        <dbReference type="ARBA" id="ARBA00022759"/>
    </source>
</evidence>
<dbReference type="GO" id="GO:0003887">
    <property type="term" value="F:DNA-directed DNA polymerase activity"/>
    <property type="evidence" value="ECO:0007669"/>
    <property type="project" value="UniProtKB-KW"/>
</dbReference>
<dbReference type="OrthoDB" id="3243429at2759"/>
<keyword evidence="9" id="KW-0808">Transferase</keyword>
<feature type="domain" description="Retroviral polymerase SH3-like" evidence="12">
    <location>
        <begin position="59"/>
        <end position="117"/>
    </location>
</feature>
<dbReference type="GO" id="GO:0015074">
    <property type="term" value="P:DNA integration"/>
    <property type="evidence" value="ECO:0007669"/>
    <property type="project" value="UniProtKB-KW"/>
</dbReference>
<organism evidence="13 14">
    <name type="scientific">Phellinidium pouzarii</name>
    <dbReference type="NCBI Taxonomy" id="167371"/>
    <lineage>
        <taxon>Eukaryota</taxon>
        <taxon>Fungi</taxon>
        <taxon>Dikarya</taxon>
        <taxon>Basidiomycota</taxon>
        <taxon>Agaricomycotina</taxon>
        <taxon>Agaricomycetes</taxon>
        <taxon>Hymenochaetales</taxon>
        <taxon>Hymenochaetaceae</taxon>
        <taxon>Phellinidium</taxon>
    </lineage>
</organism>
<evidence type="ECO:0000256" key="10">
    <source>
        <dbReference type="ARBA" id="ARBA00023172"/>
    </source>
</evidence>
<evidence type="ECO:0000256" key="2">
    <source>
        <dbReference type="ARBA" id="ARBA00022722"/>
    </source>
</evidence>
<gene>
    <name evidence="13" type="ORF">EW145_g8166</name>
</gene>
<keyword evidence="3" id="KW-0479">Metal-binding</keyword>
<dbReference type="GO" id="GO:0046872">
    <property type="term" value="F:metal ion binding"/>
    <property type="evidence" value="ECO:0007669"/>
    <property type="project" value="UniProtKB-KW"/>
</dbReference>
<evidence type="ECO:0000313" key="13">
    <source>
        <dbReference type="EMBL" id="THG94299.1"/>
    </source>
</evidence>
<name>A0A4S4KD72_9AGAM</name>
<keyword evidence="5" id="KW-0378">Hydrolase</keyword>
<feature type="region of interest" description="Disordered" evidence="11">
    <location>
        <begin position="112"/>
        <end position="164"/>
    </location>
</feature>
<evidence type="ECO:0000256" key="11">
    <source>
        <dbReference type="SAM" id="MobiDB-lite"/>
    </source>
</evidence>
<evidence type="ECO:0000256" key="9">
    <source>
        <dbReference type="ARBA" id="ARBA00022932"/>
    </source>
</evidence>
<evidence type="ECO:0000256" key="1">
    <source>
        <dbReference type="ARBA" id="ARBA00022695"/>
    </source>
</evidence>
<dbReference type="GO" id="GO:0006310">
    <property type="term" value="P:DNA recombination"/>
    <property type="evidence" value="ECO:0007669"/>
    <property type="project" value="UniProtKB-KW"/>
</dbReference>
<dbReference type="GO" id="GO:0016787">
    <property type="term" value="F:hydrolase activity"/>
    <property type="evidence" value="ECO:0007669"/>
    <property type="project" value="UniProtKB-KW"/>
</dbReference>
<dbReference type="GO" id="GO:0004519">
    <property type="term" value="F:endonuclease activity"/>
    <property type="evidence" value="ECO:0007669"/>
    <property type="project" value="UniProtKB-KW"/>
</dbReference>
<keyword evidence="2" id="KW-0540">Nuclease</keyword>
<keyword evidence="10" id="KW-0233">DNA recombination</keyword>
<protein>
    <recommendedName>
        <fullName evidence="12">Retroviral polymerase SH3-like domain-containing protein</fullName>
    </recommendedName>
</protein>
<evidence type="ECO:0000256" key="6">
    <source>
        <dbReference type="ARBA" id="ARBA00022842"/>
    </source>
</evidence>
<keyword evidence="14" id="KW-1185">Reference proteome</keyword>
<evidence type="ECO:0000313" key="14">
    <source>
        <dbReference type="Proteomes" id="UP000308199"/>
    </source>
</evidence>
<dbReference type="PANTHER" id="PTHR42648">
    <property type="entry name" value="TRANSPOSASE, PUTATIVE-RELATED"/>
    <property type="match status" value="1"/>
</dbReference>
<keyword evidence="1" id="KW-0548">Nucleotidyltransferase</keyword>
<proteinExistence type="predicted"/>
<dbReference type="GO" id="GO:0003964">
    <property type="term" value="F:RNA-directed DNA polymerase activity"/>
    <property type="evidence" value="ECO:0007669"/>
    <property type="project" value="UniProtKB-KW"/>
</dbReference>
<comment type="caution">
    <text evidence="13">The sequence shown here is derived from an EMBL/GenBank/DDBJ whole genome shotgun (WGS) entry which is preliminary data.</text>
</comment>
<dbReference type="AlphaFoldDB" id="A0A4S4KD72"/>
<keyword evidence="7" id="KW-0229">DNA integration</keyword>
<dbReference type="InterPro" id="IPR039537">
    <property type="entry name" value="Retrotran_Ty1/copia-like"/>
</dbReference>
<evidence type="ECO:0000256" key="3">
    <source>
        <dbReference type="ARBA" id="ARBA00022723"/>
    </source>
</evidence>
<dbReference type="Pfam" id="PF25597">
    <property type="entry name" value="SH3_retrovirus"/>
    <property type="match status" value="1"/>
</dbReference>